<dbReference type="STRING" id="49186.SAMN05421647_106255"/>
<sequence length="214" mass="24187">MKYNPHKFTGGSADTAAEKLILSVGRAVLMDYGLDTELVEECRKYGLFHIQQYLQHGHNGDFETDSGLTLAEVARLVEAAEGYPRFKQLAQDAKEEADNARTRISEARQIMRSDGKHRDRMAKALSYLGLIGDDHGRGHERVDHQHIASHYYALRMGHHWHENGELVALDAHSHQDAVDVICEAYDIGSWETLRHACKNKGIPLRARAECYPVK</sequence>
<evidence type="ECO:0000313" key="1">
    <source>
        <dbReference type="EMBL" id="SIQ61541.1"/>
    </source>
</evidence>
<protein>
    <submittedName>
        <fullName evidence="1">Uncharacterized protein</fullName>
    </submittedName>
</protein>
<dbReference type="EMBL" id="FTMN01000006">
    <property type="protein sequence ID" value="SIQ61541.1"/>
    <property type="molecule type" value="Genomic_DNA"/>
</dbReference>
<keyword evidence="2" id="KW-1185">Reference proteome</keyword>
<reference evidence="1 2" key="1">
    <citation type="submission" date="2017-01" db="EMBL/GenBank/DDBJ databases">
        <authorList>
            <person name="Mah S.A."/>
            <person name="Swanson W.J."/>
            <person name="Moy G.W."/>
            <person name="Vacquier V.D."/>
        </authorList>
    </citation>
    <scope>NUCLEOTIDE SEQUENCE [LARGE SCALE GENOMIC DNA]</scope>
    <source>
        <strain evidence="1 2">DSM 7027</strain>
    </source>
</reference>
<gene>
    <name evidence="1" type="ORF">SAMN05421647_106255</name>
</gene>
<evidence type="ECO:0000313" key="2">
    <source>
        <dbReference type="Proteomes" id="UP000186895"/>
    </source>
</evidence>
<proteinExistence type="predicted"/>
<accession>A0A1N6U7R4</accession>
<dbReference type="AlphaFoldDB" id="A0A1N6U7R4"/>
<dbReference type="Proteomes" id="UP000186895">
    <property type="component" value="Unassembled WGS sequence"/>
</dbReference>
<name>A0A1N6U7R4_9GAMM</name>
<dbReference type="RefSeq" id="WP_076463607.1">
    <property type="nucleotide sequence ID" value="NZ_FTMN01000006.1"/>
</dbReference>
<organism evidence="1 2">
    <name type="scientific">Marinobacterium stanieri</name>
    <dbReference type="NCBI Taxonomy" id="49186"/>
    <lineage>
        <taxon>Bacteria</taxon>
        <taxon>Pseudomonadati</taxon>
        <taxon>Pseudomonadota</taxon>
        <taxon>Gammaproteobacteria</taxon>
        <taxon>Oceanospirillales</taxon>
        <taxon>Oceanospirillaceae</taxon>
        <taxon>Marinobacterium</taxon>
    </lineage>
</organism>